<feature type="transmembrane region" description="Helical" evidence="1">
    <location>
        <begin position="6"/>
        <end position="22"/>
    </location>
</feature>
<dbReference type="OrthoDB" id="72963at2"/>
<name>A0A4R2N4Y1_9PAST</name>
<gene>
    <name evidence="2" type="ORF">EV693_11636</name>
</gene>
<evidence type="ECO:0000313" key="3">
    <source>
        <dbReference type="Proteomes" id="UP000295537"/>
    </source>
</evidence>
<keyword evidence="3" id="KW-1185">Reference proteome</keyword>
<dbReference type="InterPro" id="IPR010718">
    <property type="entry name" value="DUF1294"/>
</dbReference>
<evidence type="ECO:0000256" key="1">
    <source>
        <dbReference type="SAM" id="Phobius"/>
    </source>
</evidence>
<dbReference type="Pfam" id="PF06961">
    <property type="entry name" value="DUF1294"/>
    <property type="match status" value="1"/>
</dbReference>
<dbReference type="InterPro" id="IPR012156">
    <property type="entry name" value="Cold_shock_CspA"/>
</dbReference>
<accession>A0A4R2N4Y1</accession>
<dbReference type="AlphaFoldDB" id="A0A4R2N4Y1"/>
<dbReference type="GO" id="GO:0003676">
    <property type="term" value="F:nucleic acid binding"/>
    <property type="evidence" value="ECO:0007669"/>
    <property type="project" value="InterPro"/>
</dbReference>
<comment type="caution">
    <text evidence="2">The sequence shown here is derived from an EMBL/GenBank/DDBJ whole genome shotgun (WGS) entry which is preliminary data.</text>
</comment>
<keyword evidence="1" id="KW-0812">Transmembrane</keyword>
<organism evidence="2 3">
    <name type="scientific">Nicoletella semolina</name>
    <dbReference type="NCBI Taxonomy" id="271160"/>
    <lineage>
        <taxon>Bacteria</taxon>
        <taxon>Pseudomonadati</taxon>
        <taxon>Pseudomonadota</taxon>
        <taxon>Gammaproteobacteria</taxon>
        <taxon>Pasteurellales</taxon>
        <taxon>Pasteurellaceae</taxon>
        <taxon>Nicoletella</taxon>
    </lineage>
</organism>
<keyword evidence="1" id="KW-0472">Membrane</keyword>
<feature type="transmembrane region" description="Helical" evidence="1">
    <location>
        <begin position="34"/>
        <end position="55"/>
    </location>
</feature>
<evidence type="ECO:0000313" key="2">
    <source>
        <dbReference type="EMBL" id="TCP15920.1"/>
    </source>
</evidence>
<dbReference type="RefSeq" id="WP_132502000.1">
    <property type="nucleotide sequence ID" value="NZ_LVXA01000001.1"/>
</dbReference>
<keyword evidence="1" id="KW-1133">Transmembrane helix</keyword>
<protein>
    <submittedName>
        <fullName evidence="2">Uncharacterized membrane protein YsdA (DUF1294 family)</fullName>
    </submittedName>
</protein>
<dbReference type="EMBL" id="SLXJ01000016">
    <property type="protein sequence ID" value="TCP15920.1"/>
    <property type="molecule type" value="Genomic_DNA"/>
</dbReference>
<sequence>MLFFILLYFIIVNLLSFIMMLRDKKLAQQKKWRIPESNLLFLCFCGGGIGTFLAMKYFRHKSKHWKFHISVLISIAVWLWLIPTFYFFMMVNDQRY</sequence>
<dbReference type="PIRSF" id="PIRSF002599">
    <property type="entry name" value="Cold_shock_A"/>
    <property type="match status" value="1"/>
</dbReference>
<proteinExistence type="predicted"/>
<dbReference type="Proteomes" id="UP000295537">
    <property type="component" value="Unassembled WGS sequence"/>
</dbReference>
<feature type="transmembrane region" description="Helical" evidence="1">
    <location>
        <begin position="67"/>
        <end position="88"/>
    </location>
</feature>
<reference evidence="2 3" key="1">
    <citation type="submission" date="2019-03" db="EMBL/GenBank/DDBJ databases">
        <title>Genomic Encyclopedia of Type Strains, Phase IV (KMG-IV): sequencing the most valuable type-strain genomes for metagenomic binning, comparative biology and taxonomic classification.</title>
        <authorList>
            <person name="Goeker M."/>
        </authorList>
    </citation>
    <scope>NUCLEOTIDE SEQUENCE [LARGE SCALE GENOMIC DNA]</scope>
    <source>
        <strain evidence="2 3">DSM 16380</strain>
    </source>
</reference>